<evidence type="ECO:0000313" key="14">
    <source>
        <dbReference type="EMBL" id="CAG2232600.1"/>
    </source>
</evidence>
<dbReference type="Pfam" id="PF00012">
    <property type="entry name" value="HSP70"/>
    <property type="match status" value="1"/>
</dbReference>
<evidence type="ECO:0000256" key="11">
    <source>
        <dbReference type="SAM" id="SignalP"/>
    </source>
</evidence>
<dbReference type="SUPFAM" id="SSF50242">
    <property type="entry name" value="TIMP-like"/>
    <property type="match status" value="1"/>
</dbReference>
<sequence length="1314" mass="148336">MNVLLLWLCFLIDTHALFTPDNDCGKTKGCYSDCGDEGTTFLISWTSDGTAVNFTIQVELASNADQYGAIGLSNSQSMGDTSVTSCLMTNSATTFTAQNSYNTGRSNSPVTPNPTDGLSGETGSYIGNVFTCSFARTLTNTNAQVFDLNSDYYILYARGSVSGGNTIQQHAVSGRSVSSVKVDLQSLTNVCAEVDMRVKAHGCIAIIAWMIFANLGYFIARYYKPLWSSKKVFGSDIWFLIHRILMVSAAVLTIISFGVIIQGKFTVGSNNFERSHPYIGIIVFCFVIINPILGILRPDKQSKYRQLGFCIGAGVLILGLINIFIGIRLEETDTSNQAYYVFLGYESFQIAMIVILEVLKFLEGKQAKPVESDREMTAVNNDGVADKEEAKKDKENQPYAWTVKLILLCVHVVVTVILPLAVVGINKISPKGQVWSITEKDIPKRRVWNITEKDIPKKTSVEYYRIRYPQKDKCGILQNKISPKGQNKISPKEKELQSVDILQNKISPKRTSVEYYRIRYPQKDKCGVLQNKISPERTSVEYYRIRHHQKNKCGILQNKISPKGQNKISPKEQVSPKEYYRIRYPQKDKCGVLQNKISQVWNITERTIVQVDVQLIGVTWADTRRSTEEYVKYTVDVKRILKGEHLLTGVDQTKIFALRDFIECAPRMLSRSFSYIVSVNIIKKQMHMDMCSIMVPADFVSDVQLEIAVTSSEPSTQMSGIIAAPNELDVNSSGVLVSVALDIGTSFSGFAFLTRNDFKINPLRVHCKHWHVGELGTLYKTKSIILLNQMKEFVAFGYDAENMYAQMSVDEAKEYYYFRYFKMALYKVHHQELRRNMKIEDESGKKMPAYKVFGEAIKFLKDAALEELMKSCVIKETDVRWIITLPAIWSESAKQFMVYASKEVAGIAEDKLEITLEPESAALCCNYLALERNEETSVNLKTFDNGRKIMVLDLGGGTVDITTYQVTTTEGKNKLREIYKATGGPWGGRKVDEAFEDFWRKCLGTETWEQLKLEFRDEIYELFNRFEIQKRSYKHESRGEILLTLPECIREIEGLSGLLRKQIGDVSIKRGKVTFKNEIFTTFFDASLKGINGEGLIKTVDDLFSNEEMADLYAVLMVGGFSESSIVQSAIKETLSQKSEAKVFVPTDPGSVVLKGAAIYGFEQDIIMERVIRHTYGISTRETFDEEKHSRSSAHYHKVERNEFIEDKFHPLIRAGDTFRPGEQKTHTFNAVAVNSSGSLEIEMYASTERDPEYTSDPHGNTTWKLGCVSFPKFDKQYLGTTVTVNMTFGSTRLLVNAKLENGDDVDCSLNLLK</sequence>
<evidence type="ECO:0000256" key="7">
    <source>
        <dbReference type="ARBA" id="ARBA00022982"/>
    </source>
</evidence>
<dbReference type="OrthoDB" id="2963168at2759"/>
<keyword evidence="3" id="KW-0813">Transport</keyword>
<evidence type="ECO:0000256" key="3">
    <source>
        <dbReference type="ARBA" id="ARBA00022448"/>
    </source>
</evidence>
<dbReference type="SUPFAM" id="SSF53067">
    <property type="entry name" value="Actin-like ATPase domain"/>
    <property type="match status" value="2"/>
</dbReference>
<dbReference type="CDD" id="cd08760">
    <property type="entry name" value="Cyt_b561_FRRS1_like"/>
    <property type="match status" value="1"/>
</dbReference>
<dbReference type="PROSITE" id="PS50939">
    <property type="entry name" value="CYTOCHROME_B561"/>
    <property type="match status" value="1"/>
</dbReference>
<dbReference type="InterPro" id="IPR005018">
    <property type="entry name" value="DOMON_domain"/>
</dbReference>
<organism evidence="14 15">
    <name type="scientific">Mytilus edulis</name>
    <name type="common">Blue mussel</name>
    <dbReference type="NCBI Taxonomy" id="6550"/>
    <lineage>
        <taxon>Eukaryota</taxon>
        <taxon>Metazoa</taxon>
        <taxon>Spiralia</taxon>
        <taxon>Lophotrochozoa</taxon>
        <taxon>Mollusca</taxon>
        <taxon>Bivalvia</taxon>
        <taxon>Autobranchia</taxon>
        <taxon>Pteriomorphia</taxon>
        <taxon>Mytilida</taxon>
        <taxon>Mytiloidea</taxon>
        <taxon>Mytilidae</taxon>
        <taxon>Mytilinae</taxon>
        <taxon>Mytilus</taxon>
    </lineage>
</organism>
<dbReference type="CDD" id="cd10229">
    <property type="entry name" value="ASKHA_NBD_HSP70_HSPA12"/>
    <property type="match status" value="1"/>
</dbReference>
<gene>
    <name evidence="14" type="ORF">MEDL_45257</name>
</gene>
<dbReference type="Pfam" id="PF03351">
    <property type="entry name" value="DOMON"/>
    <property type="match status" value="1"/>
</dbReference>
<dbReference type="InterPro" id="IPR043129">
    <property type="entry name" value="ATPase_NBD"/>
</dbReference>
<comment type="subcellular location">
    <subcellularLocation>
        <location evidence="1">Membrane</location>
    </subcellularLocation>
</comment>
<dbReference type="SMART" id="SM00665">
    <property type="entry name" value="B561"/>
    <property type="match status" value="1"/>
</dbReference>
<dbReference type="Proteomes" id="UP000683360">
    <property type="component" value="Unassembled WGS sequence"/>
</dbReference>
<evidence type="ECO:0000256" key="4">
    <source>
        <dbReference type="ARBA" id="ARBA00022692"/>
    </source>
</evidence>
<evidence type="ECO:0000256" key="5">
    <source>
        <dbReference type="ARBA" id="ARBA00022741"/>
    </source>
</evidence>
<comment type="caution">
    <text evidence="14">The sequence shown here is derived from an EMBL/GenBank/DDBJ whole genome shotgun (WGS) entry which is preliminary data.</text>
</comment>
<evidence type="ECO:0000256" key="6">
    <source>
        <dbReference type="ARBA" id="ARBA00022840"/>
    </source>
</evidence>
<evidence type="ECO:0000259" key="13">
    <source>
        <dbReference type="PROSITE" id="PS50939"/>
    </source>
</evidence>
<name>A0A8S3TGD8_MYTED</name>
<feature type="transmembrane region" description="Helical" evidence="10">
    <location>
        <begin position="339"/>
        <end position="359"/>
    </location>
</feature>
<dbReference type="Gene3D" id="2.40.50.120">
    <property type="match status" value="1"/>
</dbReference>
<evidence type="ECO:0000256" key="1">
    <source>
        <dbReference type="ARBA" id="ARBA00004370"/>
    </source>
</evidence>
<feature type="transmembrane region" description="Helical" evidence="10">
    <location>
        <begin position="308"/>
        <end position="327"/>
    </location>
</feature>
<feature type="transmembrane region" description="Helical" evidence="10">
    <location>
        <begin position="244"/>
        <end position="265"/>
    </location>
</feature>
<feature type="transmembrane region" description="Helical" evidence="10">
    <location>
        <begin position="204"/>
        <end position="223"/>
    </location>
</feature>
<keyword evidence="8 10" id="KW-1133">Transmembrane helix</keyword>
<evidence type="ECO:0000256" key="8">
    <source>
        <dbReference type="ARBA" id="ARBA00022989"/>
    </source>
</evidence>
<evidence type="ECO:0000259" key="12">
    <source>
        <dbReference type="PROSITE" id="PS50836"/>
    </source>
</evidence>
<dbReference type="GO" id="GO:0005524">
    <property type="term" value="F:ATP binding"/>
    <property type="evidence" value="ECO:0007669"/>
    <property type="project" value="UniProtKB-KW"/>
</dbReference>
<dbReference type="PANTHER" id="PTHR14187:SF5">
    <property type="entry name" value="HEAT SHOCK 70 KDA PROTEIN 12A"/>
    <property type="match status" value="1"/>
</dbReference>
<keyword evidence="11" id="KW-0732">Signal</keyword>
<dbReference type="GO" id="GO:0140662">
    <property type="term" value="F:ATP-dependent protein folding chaperone"/>
    <property type="evidence" value="ECO:0007669"/>
    <property type="project" value="InterPro"/>
</dbReference>
<feature type="transmembrane region" description="Helical" evidence="10">
    <location>
        <begin position="277"/>
        <end position="296"/>
    </location>
</feature>
<protein>
    <submittedName>
        <fullName evidence="14">Uncharacterized protein</fullName>
    </submittedName>
</protein>
<proteinExistence type="inferred from homology"/>
<keyword evidence="15" id="KW-1185">Reference proteome</keyword>
<dbReference type="Gene3D" id="3.30.420.40">
    <property type="match status" value="2"/>
</dbReference>
<evidence type="ECO:0000256" key="10">
    <source>
        <dbReference type="SAM" id="Phobius"/>
    </source>
</evidence>
<dbReference type="CDD" id="cd09628">
    <property type="entry name" value="DOMON_SDR_2_like"/>
    <property type="match status" value="1"/>
</dbReference>
<feature type="transmembrane region" description="Helical" evidence="10">
    <location>
        <begin position="401"/>
        <end position="422"/>
    </location>
</feature>
<evidence type="ECO:0000256" key="2">
    <source>
        <dbReference type="ARBA" id="ARBA00007381"/>
    </source>
</evidence>
<keyword evidence="6" id="KW-0067">ATP-binding</keyword>
<feature type="domain" description="DOMON" evidence="12">
    <location>
        <begin position="39"/>
        <end position="159"/>
    </location>
</feature>
<keyword evidence="7" id="KW-0249">Electron transport</keyword>
<dbReference type="PROSITE" id="PS50836">
    <property type="entry name" value="DOMON"/>
    <property type="match status" value="1"/>
</dbReference>
<keyword evidence="5" id="KW-0547">Nucleotide-binding</keyword>
<evidence type="ECO:0000313" key="15">
    <source>
        <dbReference type="Proteomes" id="UP000683360"/>
    </source>
</evidence>
<dbReference type="SMART" id="SM00664">
    <property type="entry name" value="DoH"/>
    <property type="match status" value="1"/>
</dbReference>
<feature type="chain" id="PRO_5035933063" evidence="11">
    <location>
        <begin position="17"/>
        <end position="1314"/>
    </location>
</feature>
<dbReference type="PANTHER" id="PTHR14187">
    <property type="entry name" value="ALPHA KINASE/ELONGATION FACTOR 2 KINASE"/>
    <property type="match status" value="1"/>
</dbReference>
<dbReference type="EMBL" id="CAJPWZ010002187">
    <property type="protein sequence ID" value="CAG2232600.1"/>
    <property type="molecule type" value="Genomic_DNA"/>
</dbReference>
<feature type="signal peptide" evidence="11">
    <location>
        <begin position="1"/>
        <end position="16"/>
    </location>
</feature>
<feature type="domain" description="Cytochrome b561" evidence="13">
    <location>
        <begin position="168"/>
        <end position="365"/>
    </location>
</feature>
<dbReference type="Gene3D" id="1.20.120.1770">
    <property type="match status" value="1"/>
</dbReference>
<dbReference type="InterPro" id="IPR008993">
    <property type="entry name" value="TIMP-like_OB-fold"/>
</dbReference>
<accession>A0A8S3TGD8</accession>
<comment type="similarity">
    <text evidence="2">Belongs to the heat shock protein 70 family.</text>
</comment>
<keyword evidence="4 10" id="KW-0812">Transmembrane</keyword>
<dbReference type="GO" id="GO:0016020">
    <property type="term" value="C:membrane"/>
    <property type="evidence" value="ECO:0007669"/>
    <property type="project" value="UniProtKB-SubCell"/>
</dbReference>
<dbReference type="InterPro" id="IPR006593">
    <property type="entry name" value="Cyt_b561/ferric_Rdtase_TM"/>
</dbReference>
<reference evidence="14" key="1">
    <citation type="submission" date="2021-03" db="EMBL/GenBank/DDBJ databases">
        <authorList>
            <person name="Bekaert M."/>
        </authorList>
    </citation>
    <scope>NUCLEOTIDE SEQUENCE</scope>
</reference>
<evidence type="ECO:0000256" key="9">
    <source>
        <dbReference type="ARBA" id="ARBA00023136"/>
    </source>
</evidence>
<keyword evidence="9 10" id="KW-0472">Membrane</keyword>
<dbReference type="InterPro" id="IPR013126">
    <property type="entry name" value="Hsp_70_fam"/>
</dbReference>